<dbReference type="VEuPathDB" id="FungiDB:PC110_g11616"/>
<evidence type="ECO:0000313" key="1">
    <source>
        <dbReference type="EMBL" id="KAG2983153.1"/>
    </source>
</evidence>
<proteinExistence type="predicted"/>
<accession>A0A8T1G8A2</accession>
<name>A0A8T1G8A2_9STRA</name>
<gene>
    <name evidence="1" type="ORF">PC118_g9595</name>
</gene>
<organism evidence="1 2">
    <name type="scientific">Phytophthora cactorum</name>
    <dbReference type="NCBI Taxonomy" id="29920"/>
    <lineage>
        <taxon>Eukaryota</taxon>
        <taxon>Sar</taxon>
        <taxon>Stramenopiles</taxon>
        <taxon>Oomycota</taxon>
        <taxon>Peronosporomycetes</taxon>
        <taxon>Peronosporales</taxon>
        <taxon>Peronosporaceae</taxon>
        <taxon>Phytophthora</taxon>
    </lineage>
</organism>
<dbReference type="Proteomes" id="UP000697107">
    <property type="component" value="Unassembled WGS sequence"/>
</dbReference>
<dbReference type="AlphaFoldDB" id="A0A8T1G8A2"/>
<comment type="caution">
    <text evidence="1">The sequence shown here is derived from an EMBL/GenBank/DDBJ whole genome shotgun (WGS) entry which is preliminary data.</text>
</comment>
<sequence>MVENASDWKAYITSTLSFEAVDESLDIHSSRHSKSPSVKSIQWPSWVKTNCRLLGRLGIHLSLFDSLPLRLIDGLIATHLGEQEMVGLLEEKRGIVRPRVDTVVKKANSSSPLLILTNSSEFAAAGSSTVRNCARRHGIPAEKTRVFAMLVL</sequence>
<evidence type="ECO:0000313" key="2">
    <source>
        <dbReference type="Proteomes" id="UP000697107"/>
    </source>
</evidence>
<reference evidence="1" key="1">
    <citation type="submission" date="2018-10" db="EMBL/GenBank/DDBJ databases">
        <title>Effector identification in a new, highly contiguous assembly of the strawberry crown rot pathogen Phytophthora cactorum.</title>
        <authorList>
            <person name="Armitage A.D."/>
            <person name="Nellist C.F."/>
            <person name="Bates H."/>
            <person name="Vickerstaff R.J."/>
            <person name="Harrison R.J."/>
        </authorList>
    </citation>
    <scope>NUCLEOTIDE SEQUENCE</scope>
    <source>
        <strain evidence="1">P415</strain>
    </source>
</reference>
<protein>
    <submittedName>
        <fullName evidence="1">Uncharacterized protein</fullName>
    </submittedName>
</protein>
<dbReference type="EMBL" id="RCML01000264">
    <property type="protein sequence ID" value="KAG2983153.1"/>
    <property type="molecule type" value="Genomic_DNA"/>
</dbReference>